<evidence type="ECO:0000256" key="4">
    <source>
        <dbReference type="ARBA" id="ARBA00022679"/>
    </source>
</evidence>
<proteinExistence type="predicted"/>
<keyword evidence="7 9" id="KW-0472">Membrane</keyword>
<organism evidence="11 12">
    <name type="scientific">Natronomicrosphaera hydrolytica</name>
    <dbReference type="NCBI Taxonomy" id="3242702"/>
    <lineage>
        <taxon>Bacteria</taxon>
        <taxon>Pseudomonadati</taxon>
        <taxon>Planctomycetota</taxon>
        <taxon>Phycisphaerae</taxon>
        <taxon>Phycisphaerales</taxon>
        <taxon>Phycisphaeraceae</taxon>
        <taxon>Natronomicrosphaera</taxon>
    </lineage>
</organism>
<sequence>MTHPPQQANVSRSPTRADPPPPASPSINDVELARILPLPPRIPVWLFALMLIIATAIGAGARLYQLGEHSFWADELYSIHSITDAQPPPIWRVLAHSATWAGLQFTGADLAAASHEAPEQWRELGINEWSARIGPALLGILSIPVLAIVGRRVLGDRGAIAFALLLAVLPWHVEWSQNARFYVGLFLFYGLSVLLYFDATTRPSRARMVVAMLCFVFAFLHHPPGIFLVGLFVADWLMSRAMRDKPRLGWFGYTSVAVAVGLCLTVLAIDMHTMAAGYDRLEDQPRGHGPGMLLAGTAYLLHPALLTLALLSAWLLITRRERLGGYLLIAAAVPLAALAWLSFTDRMFVHTRYGFMASVGYIALAAVGLDRLYSHVAPRFGRAFAAGPAAALLAALGLSLGFYHAGGQGFRSSWDHGFAYAQQHRQPGDIVATPFTLAGRYYLQTADVAAMPPTADRLDQLSDQGQTIWLVTAVESAQGVDPAQQWLHNVATLEAYFDSRIEQPFSSIRVYRYEGRSNR</sequence>
<feature type="transmembrane region" description="Helical" evidence="9">
    <location>
        <begin position="353"/>
        <end position="373"/>
    </location>
</feature>
<reference evidence="11 12" key="1">
    <citation type="submission" date="2024-08" db="EMBL/GenBank/DDBJ databases">
        <title>Whole-genome sequencing of halo(alkali)philic microorganisms from hypersaline lakes.</title>
        <authorList>
            <person name="Sorokin D.Y."/>
            <person name="Merkel A.Y."/>
            <person name="Messina E."/>
            <person name="Yakimov M."/>
        </authorList>
    </citation>
    <scope>NUCLEOTIDE SEQUENCE [LARGE SCALE GENOMIC DNA]</scope>
    <source>
        <strain evidence="11 12">AB-hyl4</strain>
    </source>
</reference>
<keyword evidence="5 9" id="KW-0812">Transmembrane</keyword>
<evidence type="ECO:0000256" key="7">
    <source>
        <dbReference type="ARBA" id="ARBA00023136"/>
    </source>
</evidence>
<dbReference type="PANTHER" id="PTHR33908">
    <property type="entry name" value="MANNOSYLTRANSFERASE YKCB-RELATED"/>
    <property type="match status" value="1"/>
</dbReference>
<keyword evidence="4 11" id="KW-0808">Transferase</keyword>
<dbReference type="GO" id="GO:0016757">
    <property type="term" value="F:glycosyltransferase activity"/>
    <property type="evidence" value="ECO:0007669"/>
    <property type="project" value="UniProtKB-KW"/>
</dbReference>
<dbReference type="InterPro" id="IPR038731">
    <property type="entry name" value="RgtA/B/C-like"/>
</dbReference>
<feature type="transmembrane region" description="Helical" evidence="9">
    <location>
        <begin position="44"/>
        <end position="64"/>
    </location>
</feature>
<feature type="transmembrane region" description="Helical" evidence="9">
    <location>
        <begin position="157"/>
        <end position="173"/>
    </location>
</feature>
<dbReference type="EC" id="2.4.-.-" evidence="11"/>
<evidence type="ECO:0000256" key="8">
    <source>
        <dbReference type="SAM" id="MobiDB-lite"/>
    </source>
</evidence>
<keyword evidence="3 11" id="KW-0328">Glycosyltransferase</keyword>
<accession>A0ABV4U4G8</accession>
<evidence type="ECO:0000313" key="11">
    <source>
        <dbReference type="EMBL" id="MFA9478431.1"/>
    </source>
</evidence>
<evidence type="ECO:0000259" key="10">
    <source>
        <dbReference type="Pfam" id="PF13231"/>
    </source>
</evidence>
<keyword evidence="6 9" id="KW-1133">Transmembrane helix</keyword>
<protein>
    <submittedName>
        <fullName evidence="11">Glycosyltransferase family 39 protein</fullName>
        <ecNumber evidence="11">2.4.-.-</ecNumber>
    </submittedName>
</protein>
<dbReference type="PANTHER" id="PTHR33908:SF11">
    <property type="entry name" value="MEMBRANE PROTEIN"/>
    <property type="match status" value="1"/>
</dbReference>
<feature type="transmembrane region" description="Helical" evidence="9">
    <location>
        <begin position="385"/>
        <end position="403"/>
    </location>
</feature>
<gene>
    <name evidence="11" type="ORF">ACERK3_08990</name>
</gene>
<evidence type="ECO:0000256" key="5">
    <source>
        <dbReference type="ARBA" id="ARBA00022692"/>
    </source>
</evidence>
<feature type="transmembrane region" description="Helical" evidence="9">
    <location>
        <begin position="323"/>
        <end position="341"/>
    </location>
</feature>
<comment type="caution">
    <text evidence="11">The sequence shown here is derived from an EMBL/GenBank/DDBJ whole genome shotgun (WGS) entry which is preliminary data.</text>
</comment>
<evidence type="ECO:0000313" key="12">
    <source>
        <dbReference type="Proteomes" id="UP001575105"/>
    </source>
</evidence>
<feature type="domain" description="Glycosyltransferase RgtA/B/C/D-like" evidence="10">
    <location>
        <begin position="125"/>
        <end position="266"/>
    </location>
</feature>
<keyword evidence="2" id="KW-1003">Cell membrane</keyword>
<evidence type="ECO:0000256" key="2">
    <source>
        <dbReference type="ARBA" id="ARBA00022475"/>
    </source>
</evidence>
<evidence type="ECO:0000256" key="9">
    <source>
        <dbReference type="SAM" id="Phobius"/>
    </source>
</evidence>
<feature type="transmembrane region" description="Helical" evidence="9">
    <location>
        <begin position="250"/>
        <end position="271"/>
    </location>
</feature>
<dbReference type="Proteomes" id="UP001575105">
    <property type="component" value="Unassembled WGS sequence"/>
</dbReference>
<dbReference type="InterPro" id="IPR050297">
    <property type="entry name" value="LipidA_mod_glycosyltrf_83"/>
</dbReference>
<feature type="compositionally biased region" description="Polar residues" evidence="8">
    <location>
        <begin position="1"/>
        <end position="10"/>
    </location>
</feature>
<feature type="transmembrane region" description="Helical" evidence="9">
    <location>
        <begin position="209"/>
        <end position="238"/>
    </location>
</feature>
<feature type="region of interest" description="Disordered" evidence="8">
    <location>
        <begin position="1"/>
        <end position="25"/>
    </location>
</feature>
<evidence type="ECO:0000256" key="1">
    <source>
        <dbReference type="ARBA" id="ARBA00004651"/>
    </source>
</evidence>
<dbReference type="RefSeq" id="WP_425345359.1">
    <property type="nucleotide sequence ID" value="NZ_JBGUBD010000005.1"/>
</dbReference>
<dbReference type="Pfam" id="PF13231">
    <property type="entry name" value="PMT_2"/>
    <property type="match status" value="1"/>
</dbReference>
<feature type="transmembrane region" description="Helical" evidence="9">
    <location>
        <begin position="292"/>
        <end position="317"/>
    </location>
</feature>
<feature type="transmembrane region" description="Helical" evidence="9">
    <location>
        <begin position="179"/>
        <end position="197"/>
    </location>
</feature>
<name>A0ABV4U4G8_9BACT</name>
<comment type="subcellular location">
    <subcellularLocation>
        <location evidence="1">Cell membrane</location>
        <topology evidence="1">Multi-pass membrane protein</topology>
    </subcellularLocation>
</comment>
<dbReference type="EMBL" id="JBGUBD010000005">
    <property type="protein sequence ID" value="MFA9478431.1"/>
    <property type="molecule type" value="Genomic_DNA"/>
</dbReference>
<evidence type="ECO:0000256" key="6">
    <source>
        <dbReference type="ARBA" id="ARBA00022989"/>
    </source>
</evidence>
<keyword evidence="12" id="KW-1185">Reference proteome</keyword>
<feature type="transmembrane region" description="Helical" evidence="9">
    <location>
        <begin position="129"/>
        <end position="150"/>
    </location>
</feature>
<evidence type="ECO:0000256" key="3">
    <source>
        <dbReference type="ARBA" id="ARBA00022676"/>
    </source>
</evidence>